<feature type="transmembrane region" description="Helical" evidence="2">
    <location>
        <begin position="196"/>
        <end position="217"/>
    </location>
</feature>
<evidence type="ECO:0000256" key="2">
    <source>
        <dbReference type="SAM" id="Phobius"/>
    </source>
</evidence>
<feature type="compositionally biased region" description="Low complexity" evidence="1">
    <location>
        <begin position="10"/>
        <end position="32"/>
    </location>
</feature>
<comment type="caution">
    <text evidence="3">The sequence shown here is derived from an EMBL/GenBank/DDBJ whole genome shotgun (WGS) entry which is preliminary data.</text>
</comment>
<name>A0ABN9XFT4_9DINO</name>
<evidence type="ECO:0000313" key="3">
    <source>
        <dbReference type="EMBL" id="CAK0896990.1"/>
    </source>
</evidence>
<reference evidence="3" key="1">
    <citation type="submission" date="2023-10" db="EMBL/GenBank/DDBJ databases">
        <authorList>
            <person name="Chen Y."/>
            <person name="Shah S."/>
            <person name="Dougan E. K."/>
            <person name="Thang M."/>
            <person name="Chan C."/>
        </authorList>
    </citation>
    <scope>NUCLEOTIDE SEQUENCE [LARGE SCALE GENOMIC DNA]</scope>
</reference>
<feature type="region of interest" description="Disordered" evidence="1">
    <location>
        <begin position="1"/>
        <end position="79"/>
    </location>
</feature>
<feature type="non-terminal residue" evidence="3">
    <location>
        <position position="1"/>
    </location>
</feature>
<dbReference type="Proteomes" id="UP001189429">
    <property type="component" value="Unassembled WGS sequence"/>
</dbReference>
<keyword evidence="2" id="KW-1133">Transmembrane helix</keyword>
<feature type="compositionally biased region" description="Polar residues" evidence="1">
    <location>
        <begin position="50"/>
        <end position="60"/>
    </location>
</feature>
<evidence type="ECO:0000256" key="1">
    <source>
        <dbReference type="SAM" id="MobiDB-lite"/>
    </source>
</evidence>
<feature type="transmembrane region" description="Helical" evidence="2">
    <location>
        <begin position="156"/>
        <end position="175"/>
    </location>
</feature>
<sequence length="348" mass="37159">APAGGPPRSPLAGLGLQPPMAAAAPAMGSAEPLEVETPRGAAEPGRKRSTITQLITSSHSPGEDDDDLVQEGKRTSQGLERRLSATEMLAEVGRKTLLSPEIVQELESSQPETLSWLQSASGLLLQVSLLAIYVLIDTAKGLSSKWAMETGKVQASALVLLNQFASILIGFGMCAKFEGLAKAKAAVVDIEAIKRFGFVSMLFTVSTILNILAYGTALDAGTVKILGQFRLVLSALLSRFVLGRSYTFNHWMMLLIITITALAFYMGTEQRDEVTKANLKAMTPEECFMDYDPRIAKSSGSQCVVVDDDGAVLGTQQPGSKSLGVIYLGAWILTIVSASLMTEKFLKA</sequence>
<evidence type="ECO:0000313" key="4">
    <source>
        <dbReference type="Proteomes" id="UP001189429"/>
    </source>
</evidence>
<feature type="compositionally biased region" description="Basic and acidic residues" evidence="1">
    <location>
        <begin position="70"/>
        <end position="79"/>
    </location>
</feature>
<keyword evidence="4" id="KW-1185">Reference proteome</keyword>
<feature type="transmembrane region" description="Helical" evidence="2">
    <location>
        <begin position="249"/>
        <end position="267"/>
    </location>
</feature>
<feature type="transmembrane region" description="Helical" evidence="2">
    <location>
        <begin position="324"/>
        <end position="342"/>
    </location>
</feature>
<organism evidence="3 4">
    <name type="scientific">Prorocentrum cordatum</name>
    <dbReference type="NCBI Taxonomy" id="2364126"/>
    <lineage>
        <taxon>Eukaryota</taxon>
        <taxon>Sar</taxon>
        <taxon>Alveolata</taxon>
        <taxon>Dinophyceae</taxon>
        <taxon>Prorocentrales</taxon>
        <taxon>Prorocentraceae</taxon>
        <taxon>Prorocentrum</taxon>
    </lineage>
</organism>
<proteinExistence type="predicted"/>
<gene>
    <name evidence="3" type="ORF">PCOR1329_LOCUS75307</name>
</gene>
<dbReference type="EMBL" id="CAUYUJ010020270">
    <property type="protein sequence ID" value="CAK0896990.1"/>
    <property type="molecule type" value="Genomic_DNA"/>
</dbReference>
<protein>
    <submittedName>
        <fullName evidence="3">Uncharacterized protein</fullName>
    </submittedName>
</protein>
<feature type="non-terminal residue" evidence="3">
    <location>
        <position position="348"/>
    </location>
</feature>
<keyword evidence="2" id="KW-0812">Transmembrane</keyword>
<keyword evidence="2" id="KW-0472">Membrane</keyword>
<accession>A0ABN9XFT4</accession>